<gene>
    <name evidence="2" type="ORF">PGLA1383_LOCUS14301</name>
    <name evidence="3" type="ORF">PGLA2088_LOCUS32159</name>
</gene>
<sequence>MFNLLSHARLPSWAHDTEAIARRSLQMSANREGHEAGIHICLTRSEVTTIIGMTLARKDFMQGLLVTDMMDNSVISRWNAENPEKRIGAGHVILSVNGTDNSLEMLALLRTEL</sequence>
<evidence type="ECO:0000313" key="3">
    <source>
        <dbReference type="EMBL" id="CAE8701780.1"/>
    </source>
</evidence>
<accession>A0A813KJK4</accession>
<dbReference type="PROSITE" id="PS50106">
    <property type="entry name" value="PDZ"/>
    <property type="match status" value="1"/>
</dbReference>
<dbReference type="AlphaFoldDB" id="A0A813KJK4"/>
<name>A0A813KJK4_POLGL</name>
<evidence type="ECO:0000313" key="4">
    <source>
        <dbReference type="Proteomes" id="UP000626109"/>
    </source>
</evidence>
<dbReference type="EMBL" id="CAJNNV010008132">
    <property type="protein sequence ID" value="CAE8595805.1"/>
    <property type="molecule type" value="Genomic_DNA"/>
</dbReference>
<dbReference type="Proteomes" id="UP000626109">
    <property type="component" value="Unassembled WGS sequence"/>
</dbReference>
<evidence type="ECO:0000259" key="1">
    <source>
        <dbReference type="PROSITE" id="PS50106"/>
    </source>
</evidence>
<evidence type="ECO:0000313" key="5">
    <source>
        <dbReference type="Proteomes" id="UP000654075"/>
    </source>
</evidence>
<feature type="non-terminal residue" evidence="3">
    <location>
        <position position="113"/>
    </location>
</feature>
<keyword evidence="5" id="KW-1185">Reference proteome</keyword>
<comment type="caution">
    <text evidence="3">The sequence shown here is derived from an EMBL/GenBank/DDBJ whole genome shotgun (WGS) entry which is preliminary data.</text>
</comment>
<organism evidence="3 4">
    <name type="scientific">Polarella glacialis</name>
    <name type="common">Dinoflagellate</name>
    <dbReference type="NCBI Taxonomy" id="89957"/>
    <lineage>
        <taxon>Eukaryota</taxon>
        <taxon>Sar</taxon>
        <taxon>Alveolata</taxon>
        <taxon>Dinophyceae</taxon>
        <taxon>Suessiales</taxon>
        <taxon>Suessiaceae</taxon>
        <taxon>Polarella</taxon>
    </lineage>
</organism>
<dbReference type="OrthoDB" id="414645at2759"/>
<evidence type="ECO:0000313" key="2">
    <source>
        <dbReference type="EMBL" id="CAE8595805.1"/>
    </source>
</evidence>
<feature type="domain" description="PDZ" evidence="1">
    <location>
        <begin position="39"/>
        <end position="113"/>
    </location>
</feature>
<proteinExistence type="predicted"/>
<reference evidence="3" key="1">
    <citation type="submission" date="2021-02" db="EMBL/GenBank/DDBJ databases">
        <authorList>
            <person name="Dougan E. K."/>
            <person name="Rhodes N."/>
            <person name="Thang M."/>
            <person name="Chan C."/>
        </authorList>
    </citation>
    <scope>NUCLEOTIDE SEQUENCE</scope>
</reference>
<dbReference type="InterPro" id="IPR001478">
    <property type="entry name" value="PDZ"/>
</dbReference>
<protein>
    <recommendedName>
        <fullName evidence="1">PDZ domain-containing protein</fullName>
    </recommendedName>
</protein>
<dbReference type="EMBL" id="CAJNNW010029884">
    <property type="protein sequence ID" value="CAE8701780.1"/>
    <property type="molecule type" value="Genomic_DNA"/>
</dbReference>
<dbReference type="Proteomes" id="UP000654075">
    <property type="component" value="Unassembled WGS sequence"/>
</dbReference>